<gene>
    <name evidence="3" type="ORF">MGAL_10B057999</name>
</gene>
<evidence type="ECO:0000313" key="4">
    <source>
        <dbReference type="Proteomes" id="UP000596742"/>
    </source>
</evidence>
<evidence type="ECO:0000313" key="3">
    <source>
        <dbReference type="EMBL" id="VDI84270.1"/>
    </source>
</evidence>
<dbReference type="SUPFAM" id="SSF81296">
    <property type="entry name" value="E set domains"/>
    <property type="match status" value="1"/>
</dbReference>
<dbReference type="AlphaFoldDB" id="A0A8B6HSA5"/>
<sequence length="376" mass="42063">MADMAKTQQVENLNVPEESSSTENSTIDTSRSSTDTNTVLVRNRLLRNTMKELNKTFHVYKNTMEELIEKPVVILEKQTFNDIAADKGTLKKSEGILKQAVLLLKEGVKTMKEAMFKHSRKIEELCNFEECSNNCSSEDLPKDFQTLKKGKNFTGNQHDQDGLGKNSHEEDYMYFDNQTLVKCCVCEGKILVDKGRNHRAMASIRSSQSEAHGFIDIIRRAETVLESPFSRYSAFGTPLNPITCVTPNSSAESDKKNKFSIQWEPKILNTQGVATVYWDLVAPCDMDSGNAHIDVYLPEIPDSPIFSLDQKGTCGDIKKTVPNLTCPIKKDAEIKGQLTASDLTRLPTGNYTIEVKITNDKNELFACGRASVELTP</sequence>
<dbReference type="InterPro" id="IPR014756">
    <property type="entry name" value="Ig_E-set"/>
</dbReference>
<feature type="region of interest" description="Disordered" evidence="1">
    <location>
        <begin position="1"/>
        <end position="35"/>
    </location>
</feature>
<feature type="compositionally biased region" description="Low complexity" evidence="1">
    <location>
        <begin position="24"/>
        <end position="35"/>
    </location>
</feature>
<name>A0A8B6HSA5_MYTGA</name>
<dbReference type="Proteomes" id="UP000596742">
    <property type="component" value="Unassembled WGS sequence"/>
</dbReference>
<proteinExistence type="predicted"/>
<dbReference type="EMBL" id="UYJE01010553">
    <property type="protein sequence ID" value="VDI84270.1"/>
    <property type="molecule type" value="Genomic_DNA"/>
</dbReference>
<feature type="domain" description="MD-2-related lipid-recognition" evidence="2">
    <location>
        <begin position="259"/>
        <end position="373"/>
    </location>
</feature>
<dbReference type="InterPro" id="IPR003172">
    <property type="entry name" value="ML_dom"/>
</dbReference>
<organism evidence="3 4">
    <name type="scientific">Mytilus galloprovincialis</name>
    <name type="common">Mediterranean mussel</name>
    <dbReference type="NCBI Taxonomy" id="29158"/>
    <lineage>
        <taxon>Eukaryota</taxon>
        <taxon>Metazoa</taxon>
        <taxon>Spiralia</taxon>
        <taxon>Lophotrochozoa</taxon>
        <taxon>Mollusca</taxon>
        <taxon>Bivalvia</taxon>
        <taxon>Autobranchia</taxon>
        <taxon>Pteriomorphia</taxon>
        <taxon>Mytilida</taxon>
        <taxon>Mytiloidea</taxon>
        <taxon>Mytilidae</taxon>
        <taxon>Mytilinae</taxon>
        <taxon>Mytilus</taxon>
    </lineage>
</organism>
<reference evidence="3" key="1">
    <citation type="submission" date="2018-11" db="EMBL/GenBank/DDBJ databases">
        <authorList>
            <person name="Alioto T."/>
            <person name="Alioto T."/>
        </authorList>
    </citation>
    <scope>NUCLEOTIDE SEQUENCE</scope>
</reference>
<keyword evidence="4" id="KW-1185">Reference proteome</keyword>
<dbReference type="OrthoDB" id="6064683at2759"/>
<feature type="compositionally biased region" description="Polar residues" evidence="1">
    <location>
        <begin position="1"/>
        <end position="23"/>
    </location>
</feature>
<evidence type="ECO:0000256" key="1">
    <source>
        <dbReference type="SAM" id="MobiDB-lite"/>
    </source>
</evidence>
<accession>A0A8B6HSA5</accession>
<evidence type="ECO:0000259" key="2">
    <source>
        <dbReference type="Pfam" id="PF02221"/>
    </source>
</evidence>
<dbReference type="Gene3D" id="2.60.40.770">
    <property type="match status" value="1"/>
</dbReference>
<protein>
    <recommendedName>
        <fullName evidence="2">MD-2-related lipid-recognition domain-containing protein</fullName>
    </recommendedName>
</protein>
<comment type="caution">
    <text evidence="3">The sequence shown here is derived from an EMBL/GenBank/DDBJ whole genome shotgun (WGS) entry which is preliminary data.</text>
</comment>
<dbReference type="Pfam" id="PF02221">
    <property type="entry name" value="E1_DerP2_DerF2"/>
    <property type="match status" value="1"/>
</dbReference>